<dbReference type="EMBL" id="JWZT01004014">
    <property type="protein sequence ID" value="KII65111.1"/>
    <property type="molecule type" value="Genomic_DNA"/>
</dbReference>
<dbReference type="Proteomes" id="UP000031668">
    <property type="component" value="Unassembled WGS sequence"/>
</dbReference>
<evidence type="ECO:0000313" key="1">
    <source>
        <dbReference type="EMBL" id="KII65111.1"/>
    </source>
</evidence>
<keyword evidence="2" id="KW-1185">Reference proteome</keyword>
<reference evidence="1 2" key="1">
    <citation type="journal article" date="2014" name="Genome Biol. Evol.">
        <title>The genome of the myxosporean Thelohanellus kitauei shows adaptations to nutrient acquisition within its fish host.</title>
        <authorList>
            <person name="Yang Y."/>
            <person name="Xiong J."/>
            <person name="Zhou Z."/>
            <person name="Huo F."/>
            <person name="Miao W."/>
            <person name="Ran C."/>
            <person name="Liu Y."/>
            <person name="Zhang J."/>
            <person name="Feng J."/>
            <person name="Wang M."/>
            <person name="Wang M."/>
            <person name="Wang L."/>
            <person name="Yao B."/>
        </authorList>
    </citation>
    <scope>NUCLEOTIDE SEQUENCE [LARGE SCALE GENOMIC DNA]</scope>
    <source>
        <strain evidence="1">Wuqing</strain>
    </source>
</reference>
<gene>
    <name evidence="1" type="ORF">RF11_04866</name>
</gene>
<comment type="caution">
    <text evidence="1">The sequence shown here is derived from an EMBL/GenBank/DDBJ whole genome shotgun (WGS) entry which is preliminary data.</text>
</comment>
<protein>
    <submittedName>
        <fullName evidence="1">Uncharacterized protein</fullName>
    </submittedName>
</protein>
<sequence length="99" mass="11475">MCLFCFCGVVFAPFDQSFPESEYLLLIMCFSTLANAQLEVLEQLINEMEIIPDLGNVTSPAYSYGIVYHRMDVLRHYFSKYITGFASNIVKEDDQYRYS</sequence>
<organism evidence="1 2">
    <name type="scientific">Thelohanellus kitauei</name>
    <name type="common">Myxosporean</name>
    <dbReference type="NCBI Taxonomy" id="669202"/>
    <lineage>
        <taxon>Eukaryota</taxon>
        <taxon>Metazoa</taxon>
        <taxon>Cnidaria</taxon>
        <taxon>Myxozoa</taxon>
        <taxon>Myxosporea</taxon>
        <taxon>Bivalvulida</taxon>
        <taxon>Platysporina</taxon>
        <taxon>Myxobolidae</taxon>
        <taxon>Thelohanellus</taxon>
    </lineage>
</organism>
<evidence type="ECO:0000313" key="2">
    <source>
        <dbReference type="Proteomes" id="UP000031668"/>
    </source>
</evidence>
<dbReference type="AlphaFoldDB" id="A0A0C2MDB4"/>
<accession>A0A0C2MDB4</accession>
<proteinExistence type="predicted"/>
<name>A0A0C2MDB4_THEKT</name>